<evidence type="ECO:0000259" key="2">
    <source>
        <dbReference type="Pfam" id="PF10756"/>
    </source>
</evidence>
<feature type="domain" description="Low molecular weight protein antigen 6 PH" evidence="2">
    <location>
        <begin position="76"/>
        <end position="145"/>
    </location>
</feature>
<reference evidence="3" key="1">
    <citation type="submission" date="2022-12" db="EMBL/GenBank/DDBJ databases">
        <title>New Phytohabitans aurantiacus sp. RD004123 nov., an actinomycete isolated from soil.</title>
        <authorList>
            <person name="Triningsih D.W."/>
            <person name="Harunari E."/>
            <person name="Igarashi Y."/>
        </authorList>
    </citation>
    <scope>NUCLEOTIDE SEQUENCE</scope>
    <source>
        <strain evidence="3">RD004123</strain>
    </source>
</reference>
<evidence type="ECO:0000256" key="1">
    <source>
        <dbReference type="SAM" id="Phobius"/>
    </source>
</evidence>
<protein>
    <submittedName>
        <fullName evidence="3">Membrane protein</fullName>
    </submittedName>
</protein>
<keyword evidence="4" id="KW-1185">Reference proteome</keyword>
<sequence length="161" mass="17047">MADSVGVSTPDVVLRPRRVRIVCWVLAAAVFVVFTLVGTGLSGSTGDGGGTFQRGDQVAMIGLGVLFALGILLFTRPRVEADAAGIRVRNLVGGYELSWDLVRAVRFNRGTPWASLELHDEDLVPMLALQAADKQYAVNGVRALRALHAAATPAPATPDQP</sequence>
<gene>
    <name evidence="3" type="ORF">Pa4123_71970</name>
</gene>
<comment type="caution">
    <text evidence="3">The sequence shown here is derived from an EMBL/GenBank/DDBJ whole genome shotgun (WGS) entry which is preliminary data.</text>
</comment>
<proteinExistence type="predicted"/>
<name>A0ABQ5R5E1_9ACTN</name>
<keyword evidence="1" id="KW-0812">Transmembrane</keyword>
<accession>A0ABQ5R5E1</accession>
<evidence type="ECO:0000313" key="4">
    <source>
        <dbReference type="Proteomes" id="UP001144280"/>
    </source>
</evidence>
<organism evidence="3 4">
    <name type="scientific">Phytohabitans aurantiacus</name>
    <dbReference type="NCBI Taxonomy" id="3016789"/>
    <lineage>
        <taxon>Bacteria</taxon>
        <taxon>Bacillati</taxon>
        <taxon>Actinomycetota</taxon>
        <taxon>Actinomycetes</taxon>
        <taxon>Micromonosporales</taxon>
        <taxon>Micromonosporaceae</taxon>
    </lineage>
</organism>
<keyword evidence="1" id="KW-1133">Transmembrane helix</keyword>
<dbReference type="Pfam" id="PF10756">
    <property type="entry name" value="bPH_6"/>
    <property type="match status" value="1"/>
</dbReference>
<dbReference type="EMBL" id="BSDI01000052">
    <property type="protein sequence ID" value="GLI01920.1"/>
    <property type="molecule type" value="Genomic_DNA"/>
</dbReference>
<evidence type="ECO:0000313" key="3">
    <source>
        <dbReference type="EMBL" id="GLI01920.1"/>
    </source>
</evidence>
<feature type="transmembrane region" description="Helical" evidence="1">
    <location>
        <begin position="21"/>
        <end position="38"/>
    </location>
</feature>
<dbReference type="InterPro" id="IPR019692">
    <property type="entry name" value="CFP-6_PH"/>
</dbReference>
<dbReference type="Proteomes" id="UP001144280">
    <property type="component" value="Unassembled WGS sequence"/>
</dbReference>
<keyword evidence="1" id="KW-0472">Membrane</keyword>
<feature type="transmembrane region" description="Helical" evidence="1">
    <location>
        <begin position="58"/>
        <end position="75"/>
    </location>
</feature>